<dbReference type="PANTHER" id="PTHR43025">
    <property type="entry name" value="MONOGALACTOSYLDIACYLGLYCEROL SYNTHASE"/>
    <property type="match status" value="1"/>
</dbReference>
<evidence type="ECO:0008006" key="4">
    <source>
        <dbReference type="Google" id="ProtNLM"/>
    </source>
</evidence>
<keyword evidence="3" id="KW-1185">Reference proteome</keyword>
<reference evidence="2" key="1">
    <citation type="submission" date="2021-05" db="EMBL/GenBank/DDBJ databases">
        <title>The genome of the haptophyte Pavlova lutheri (Diacronema luteri, Pavlovales) - a model for lipid biosynthesis in eukaryotic algae.</title>
        <authorList>
            <person name="Hulatt C.J."/>
            <person name="Posewitz M.C."/>
        </authorList>
    </citation>
    <scope>NUCLEOTIDE SEQUENCE</scope>
    <source>
        <strain evidence="2">NIVA-4/92</strain>
    </source>
</reference>
<dbReference type="AlphaFoldDB" id="A0A8J5XWS5"/>
<evidence type="ECO:0000313" key="2">
    <source>
        <dbReference type="EMBL" id="KAG8470097.1"/>
    </source>
</evidence>
<organism evidence="2 3">
    <name type="scientific">Diacronema lutheri</name>
    <name type="common">Unicellular marine alga</name>
    <name type="synonym">Monochrysis lutheri</name>
    <dbReference type="NCBI Taxonomy" id="2081491"/>
    <lineage>
        <taxon>Eukaryota</taxon>
        <taxon>Haptista</taxon>
        <taxon>Haptophyta</taxon>
        <taxon>Pavlovophyceae</taxon>
        <taxon>Pavlovales</taxon>
        <taxon>Pavlovaceae</taxon>
        <taxon>Diacronema</taxon>
    </lineage>
</organism>
<evidence type="ECO:0000313" key="3">
    <source>
        <dbReference type="Proteomes" id="UP000751190"/>
    </source>
</evidence>
<dbReference type="SUPFAM" id="SSF50729">
    <property type="entry name" value="PH domain-like"/>
    <property type="match status" value="1"/>
</dbReference>
<protein>
    <recommendedName>
        <fullName evidence="4">Monogalactosyldiacylglycerol synthase</fullName>
    </recommendedName>
</protein>
<gene>
    <name evidence="2" type="ORF">KFE25_008518</name>
</gene>
<sequence length="612" mass="64003">MQTSKPTCAEASHVGPASGHLWLASAGGLLTAFIAHRAEVHAGELLLWSTRGASAPPIVAARVIALAGASIFPVGRTGFRSWCFAVVPDGETNGHTFAAASEVELACWLRDLRVVAFELRSVARPRPRRALLLYGRGGGGHLASALAVRDCLAGPLEGRAAAMLAECYAAEARAATVAPAVEASACKAELPAAPPELELVDVGRVVDEIVLGGWLSRALPFGGDDVYNWLLSHGCYALAALGTRLSARGAVRLEAQIVVGLCKLLAARRPAIVVSCVPILNAALRDALLEALPGVQLLTLVTDMASSHDHPWIAPYVRAPHAGLPGTPLPRSALHTVVAGGARLQAQAEASGYPPDQILRTGGMVVHPRFYAHGAVAGAAGASADGRQSIVLAFGSHAPPRTLAITRALLRTLGDRARIVALCGKNGTLHARISKLVGDARRNGVGAARREGWARVLAEPFLPAHAIVSHLRSAACVLGKPGPGMASEAAAMRVPFVSESAHSAVLPQERSVLEWLHESGFGLVLPSLEHPPVDLLERVASCRAALQQHDNRAVFQVAARLRALLDEGRAPLGGPVRATVADDRSDAGPRQFTGEVRGHSGWHPPWSASAFE</sequence>
<accession>A0A8J5XWS5</accession>
<dbReference type="Gene3D" id="3.40.50.2000">
    <property type="entry name" value="Glycogen Phosphorylase B"/>
    <property type="match status" value="1"/>
</dbReference>
<dbReference type="InterPro" id="IPR050519">
    <property type="entry name" value="Glycosyltransf_28_UgtP"/>
</dbReference>
<dbReference type="OrthoDB" id="5481at2759"/>
<name>A0A8J5XWS5_DIALT</name>
<feature type="region of interest" description="Disordered" evidence="1">
    <location>
        <begin position="572"/>
        <end position="612"/>
    </location>
</feature>
<dbReference type="Proteomes" id="UP000751190">
    <property type="component" value="Unassembled WGS sequence"/>
</dbReference>
<dbReference type="PANTHER" id="PTHR43025:SF3">
    <property type="entry name" value="MONOGALACTOSYLDIACYLGLYCEROL SYNTHASE 1, CHLOROPLASTIC"/>
    <property type="match status" value="1"/>
</dbReference>
<proteinExistence type="predicted"/>
<dbReference type="EMBL" id="JAGTXO010000001">
    <property type="protein sequence ID" value="KAG8470097.1"/>
    <property type="molecule type" value="Genomic_DNA"/>
</dbReference>
<evidence type="ECO:0000256" key="1">
    <source>
        <dbReference type="SAM" id="MobiDB-lite"/>
    </source>
</evidence>
<comment type="caution">
    <text evidence="2">The sequence shown here is derived from an EMBL/GenBank/DDBJ whole genome shotgun (WGS) entry which is preliminary data.</text>
</comment>